<keyword evidence="12" id="KW-1185">Reference proteome</keyword>
<dbReference type="GO" id="GO:0009306">
    <property type="term" value="P:protein secretion"/>
    <property type="evidence" value="ECO:0007669"/>
    <property type="project" value="UniProtKB-UniRule"/>
</dbReference>
<dbReference type="Proteomes" id="UP000032431">
    <property type="component" value="Chromosome I"/>
</dbReference>
<gene>
    <name evidence="11" type="ORF">CCDG5_0701</name>
</gene>
<sequence length="84" mass="9074">MTAFQIVVSIILFIFSVVLVIIVLSQQGKDPYLGNAIAGGAAESFLGKNKARTIDSMLTKITRVIAVIFIALTVILNISQIFFS</sequence>
<dbReference type="PANTHER" id="PTHR34182:SF1">
    <property type="entry name" value="PROTEIN-EXPORT MEMBRANE PROTEIN SECG"/>
    <property type="match status" value="1"/>
</dbReference>
<dbReference type="STRING" id="29343.CCDG5_0701"/>
<dbReference type="PANTHER" id="PTHR34182">
    <property type="entry name" value="PROTEIN-EXPORT MEMBRANE PROTEIN SECG"/>
    <property type="match status" value="1"/>
</dbReference>
<comment type="function">
    <text evidence="10">Involved in protein export. Participates in an early event of protein translocation.</text>
</comment>
<dbReference type="HOGENOM" id="CLU_094156_6_0_9"/>
<evidence type="ECO:0000256" key="5">
    <source>
        <dbReference type="ARBA" id="ARBA00022692"/>
    </source>
</evidence>
<dbReference type="GO" id="GO:0015450">
    <property type="term" value="F:protein-transporting ATPase activity"/>
    <property type="evidence" value="ECO:0007669"/>
    <property type="project" value="UniProtKB-UniRule"/>
</dbReference>
<dbReference type="KEGG" id="ccel:CCDG5_0701"/>
<evidence type="ECO:0000256" key="9">
    <source>
        <dbReference type="ARBA" id="ARBA00023136"/>
    </source>
</evidence>
<evidence type="ECO:0000256" key="2">
    <source>
        <dbReference type="ARBA" id="ARBA00008445"/>
    </source>
</evidence>
<dbReference type="AlphaFoldDB" id="A0A078KRQ6"/>
<evidence type="ECO:0000256" key="6">
    <source>
        <dbReference type="ARBA" id="ARBA00022927"/>
    </source>
</evidence>
<comment type="subcellular location">
    <subcellularLocation>
        <location evidence="1 10">Cell membrane</location>
        <topology evidence="1 10">Multi-pass membrane protein</topology>
    </subcellularLocation>
</comment>
<evidence type="ECO:0000256" key="4">
    <source>
        <dbReference type="ARBA" id="ARBA00022475"/>
    </source>
</evidence>
<dbReference type="GO" id="GO:0043952">
    <property type="term" value="P:protein transport by the Sec complex"/>
    <property type="evidence" value="ECO:0007669"/>
    <property type="project" value="TreeGrafter"/>
</dbReference>
<dbReference type="EMBL" id="LM995447">
    <property type="protein sequence ID" value="CDZ23830.1"/>
    <property type="molecule type" value="Genomic_DNA"/>
</dbReference>
<dbReference type="OrthoDB" id="1822912at2"/>
<evidence type="ECO:0000313" key="12">
    <source>
        <dbReference type="Proteomes" id="UP000032431"/>
    </source>
</evidence>
<evidence type="ECO:0000256" key="1">
    <source>
        <dbReference type="ARBA" id="ARBA00004651"/>
    </source>
</evidence>
<evidence type="ECO:0000256" key="8">
    <source>
        <dbReference type="ARBA" id="ARBA00023010"/>
    </source>
</evidence>
<evidence type="ECO:0000313" key="11">
    <source>
        <dbReference type="EMBL" id="CDZ23830.1"/>
    </source>
</evidence>
<dbReference type="Pfam" id="PF03840">
    <property type="entry name" value="SecG"/>
    <property type="match status" value="1"/>
</dbReference>
<keyword evidence="6 10" id="KW-0653">Protein transport</keyword>
<keyword evidence="3 10" id="KW-0813">Transport</keyword>
<evidence type="ECO:0000256" key="10">
    <source>
        <dbReference type="RuleBase" id="RU365087"/>
    </source>
</evidence>
<feature type="transmembrane region" description="Helical" evidence="10">
    <location>
        <begin position="6"/>
        <end position="24"/>
    </location>
</feature>
<dbReference type="GO" id="GO:0065002">
    <property type="term" value="P:intracellular protein transmembrane transport"/>
    <property type="evidence" value="ECO:0007669"/>
    <property type="project" value="TreeGrafter"/>
</dbReference>
<name>A0A078KRQ6_9FIRM</name>
<accession>A0A078KRQ6</accession>
<dbReference type="NCBIfam" id="TIGR00810">
    <property type="entry name" value="secG"/>
    <property type="match status" value="1"/>
</dbReference>
<evidence type="ECO:0000256" key="7">
    <source>
        <dbReference type="ARBA" id="ARBA00022989"/>
    </source>
</evidence>
<protein>
    <recommendedName>
        <fullName evidence="10">Protein-export membrane protein SecG</fullName>
    </recommendedName>
</protein>
<dbReference type="InterPro" id="IPR004692">
    <property type="entry name" value="SecG"/>
</dbReference>
<keyword evidence="5 10" id="KW-0812">Transmembrane</keyword>
<dbReference type="PRINTS" id="PR01651">
    <property type="entry name" value="SECGEXPORT"/>
</dbReference>
<feature type="transmembrane region" description="Helical" evidence="10">
    <location>
        <begin position="64"/>
        <end position="83"/>
    </location>
</feature>
<keyword evidence="4 10" id="KW-1003">Cell membrane</keyword>
<comment type="similarity">
    <text evidence="2 10">Belongs to the SecG family.</text>
</comment>
<dbReference type="GO" id="GO:0005886">
    <property type="term" value="C:plasma membrane"/>
    <property type="evidence" value="ECO:0007669"/>
    <property type="project" value="UniProtKB-SubCell"/>
</dbReference>
<proteinExistence type="inferred from homology"/>
<keyword evidence="7 10" id="KW-1133">Transmembrane helix</keyword>
<reference evidence="12" key="1">
    <citation type="submission" date="2014-07" db="EMBL/GenBank/DDBJ databases">
        <authorList>
            <person name="Wibberg D."/>
        </authorList>
    </citation>
    <scope>NUCLEOTIDE SEQUENCE [LARGE SCALE GENOMIC DNA]</scope>
    <source>
        <strain evidence="12">DG5</strain>
    </source>
</reference>
<keyword evidence="8 10" id="KW-0811">Translocation</keyword>
<dbReference type="PATRIC" id="fig|29343.3.peg.735"/>
<evidence type="ECO:0000256" key="3">
    <source>
        <dbReference type="ARBA" id="ARBA00022448"/>
    </source>
</evidence>
<keyword evidence="9 10" id="KW-0472">Membrane</keyword>
<organism evidence="11 12">
    <name type="scientific">[Clostridium] cellulosi</name>
    <dbReference type="NCBI Taxonomy" id="29343"/>
    <lineage>
        <taxon>Bacteria</taxon>
        <taxon>Bacillati</taxon>
        <taxon>Bacillota</taxon>
        <taxon>Clostridia</taxon>
        <taxon>Eubacteriales</taxon>
        <taxon>Oscillospiraceae</taxon>
        <taxon>Oscillospiraceae incertae sedis</taxon>
    </lineage>
</organism>